<feature type="chain" id="PRO_5003939556" evidence="1">
    <location>
        <begin position="26"/>
        <end position="52"/>
    </location>
</feature>
<gene>
    <name evidence="2" type="ordered locus">Deipe_2404</name>
</gene>
<evidence type="ECO:0000313" key="2">
    <source>
        <dbReference type="EMBL" id="AFZ67879.1"/>
    </source>
</evidence>
<dbReference type="HOGENOM" id="CLU_3079060_0_0_0"/>
<accession>L0A355</accession>
<dbReference type="KEGG" id="dpd:Deipe_2404"/>
<dbReference type="PATRIC" id="fig|937777.3.peg.2408"/>
<sequence length="52" mass="5373">MRQTAGMKRLLGYLLCGALLVTALAGCRQDDDGDDDGGNGGQDGRVAIVHVV</sequence>
<dbReference type="AlphaFoldDB" id="L0A355"/>
<reference evidence="3" key="1">
    <citation type="submission" date="2012-03" db="EMBL/GenBank/DDBJ databases">
        <title>Complete sequence of chromosome of Deinococcus peraridilitoris DSM 19664.</title>
        <authorList>
            <person name="Lucas S."/>
            <person name="Copeland A."/>
            <person name="Lapidus A."/>
            <person name="Glavina del Rio T."/>
            <person name="Dalin E."/>
            <person name="Tice H."/>
            <person name="Bruce D."/>
            <person name="Goodwin L."/>
            <person name="Pitluck S."/>
            <person name="Peters L."/>
            <person name="Mikhailova N."/>
            <person name="Lu M."/>
            <person name="Kyrpides N."/>
            <person name="Mavromatis K."/>
            <person name="Ivanova N."/>
            <person name="Brettin T."/>
            <person name="Detter J.C."/>
            <person name="Han C."/>
            <person name="Larimer F."/>
            <person name="Land M."/>
            <person name="Hauser L."/>
            <person name="Markowitz V."/>
            <person name="Cheng J.-F."/>
            <person name="Hugenholtz P."/>
            <person name="Woyke T."/>
            <person name="Wu D."/>
            <person name="Pukall R."/>
            <person name="Steenblock K."/>
            <person name="Brambilla E."/>
            <person name="Klenk H.-P."/>
            <person name="Eisen J.A."/>
        </authorList>
    </citation>
    <scope>NUCLEOTIDE SEQUENCE [LARGE SCALE GENOMIC DNA]</scope>
    <source>
        <strain evidence="3">DSM 19664 / LMG 22246 / CIP 109416 / KR-200</strain>
    </source>
</reference>
<feature type="signal peptide" evidence="1">
    <location>
        <begin position="1"/>
        <end position="25"/>
    </location>
</feature>
<dbReference type="Proteomes" id="UP000010467">
    <property type="component" value="Chromosome"/>
</dbReference>
<proteinExistence type="predicted"/>
<keyword evidence="1" id="KW-0732">Signal</keyword>
<dbReference type="STRING" id="937777.Deipe_2404"/>
<dbReference type="PROSITE" id="PS51257">
    <property type="entry name" value="PROKAR_LIPOPROTEIN"/>
    <property type="match status" value="1"/>
</dbReference>
<dbReference type="EMBL" id="CP003382">
    <property type="protein sequence ID" value="AFZ67879.1"/>
    <property type="molecule type" value="Genomic_DNA"/>
</dbReference>
<organism evidence="2 3">
    <name type="scientific">Deinococcus peraridilitoris (strain DSM 19664 / LMG 22246 / CIP 109416 / KR-200)</name>
    <dbReference type="NCBI Taxonomy" id="937777"/>
    <lineage>
        <taxon>Bacteria</taxon>
        <taxon>Thermotogati</taxon>
        <taxon>Deinococcota</taxon>
        <taxon>Deinococci</taxon>
        <taxon>Deinococcales</taxon>
        <taxon>Deinococcaceae</taxon>
        <taxon>Deinococcus</taxon>
    </lineage>
</organism>
<protein>
    <submittedName>
        <fullName evidence="2">Uncharacterized protein</fullName>
    </submittedName>
</protein>
<evidence type="ECO:0000313" key="3">
    <source>
        <dbReference type="Proteomes" id="UP000010467"/>
    </source>
</evidence>
<name>L0A355_DEIPD</name>
<keyword evidence="3" id="KW-1185">Reference proteome</keyword>
<evidence type="ECO:0000256" key="1">
    <source>
        <dbReference type="SAM" id="SignalP"/>
    </source>
</evidence>